<comment type="caution">
    <text evidence="1">The sequence shown here is derived from an EMBL/GenBank/DDBJ whole genome shotgun (WGS) entry which is preliminary data.</text>
</comment>
<organism evidence="1 2">
    <name type="scientific">Bifidobacterium longum</name>
    <dbReference type="NCBI Taxonomy" id="216816"/>
    <lineage>
        <taxon>Bacteria</taxon>
        <taxon>Bacillati</taxon>
        <taxon>Actinomycetota</taxon>
        <taxon>Actinomycetes</taxon>
        <taxon>Bifidobacteriales</taxon>
        <taxon>Bifidobacteriaceae</taxon>
        <taxon>Bifidobacterium</taxon>
    </lineage>
</organism>
<proteinExistence type="predicted"/>
<reference evidence="1 2" key="1">
    <citation type="submission" date="2018-08" db="EMBL/GenBank/DDBJ databases">
        <title>A genome reference for cultivated species of the human gut microbiota.</title>
        <authorList>
            <person name="Zou Y."/>
            <person name="Xue W."/>
            <person name="Luo G."/>
        </authorList>
    </citation>
    <scope>NUCLEOTIDE SEQUENCE [LARGE SCALE GENOMIC DNA]</scope>
    <source>
        <strain evidence="1 2">TF06-45A</strain>
    </source>
</reference>
<protein>
    <submittedName>
        <fullName evidence="1">Uncharacterized protein</fullName>
    </submittedName>
</protein>
<evidence type="ECO:0000313" key="1">
    <source>
        <dbReference type="EMBL" id="RGL48576.1"/>
    </source>
</evidence>
<gene>
    <name evidence="1" type="ORF">DXC63_06050</name>
</gene>
<sequence length="126" mass="14213">MSEPVRNFKQIIRIKGTGDDAYPNPGTLMLWGDNWTLLDWIRQHTDYSKDTRTTPVDVDVLTRLHEYATGIANQNGRHDVRRGEAACIAAGVESVQSYLRRNPGVELEFALIQPDSHPSAHIEEEA</sequence>
<evidence type="ECO:0000313" key="2">
    <source>
        <dbReference type="Proteomes" id="UP000261288"/>
    </source>
</evidence>
<dbReference type="AlphaFoldDB" id="A0A3E4S5Z5"/>
<dbReference type="RefSeq" id="WP_117712198.1">
    <property type="nucleotide sequence ID" value="NZ_QSRZ01000006.1"/>
</dbReference>
<dbReference type="EMBL" id="QSRZ01000006">
    <property type="protein sequence ID" value="RGL48576.1"/>
    <property type="molecule type" value="Genomic_DNA"/>
</dbReference>
<name>A0A3E4S5Z5_BIFLN</name>
<accession>A0A3E4S5Z5</accession>
<dbReference type="Proteomes" id="UP000261288">
    <property type="component" value="Unassembled WGS sequence"/>
</dbReference>